<dbReference type="OrthoDB" id="3342934at2759"/>
<accession>A0A8H5GCZ1</accession>
<sequence>MACGRGTPKLIQGGSTLHSGGGDYTSQGPLISAIAYLQTGNCGLNGENCLIVETTLKNPTPGQPGSGSSTDLSLIPPHAYNDVPIKFGYRNGCGGAGKGCGRPGCDDAFHTPNETNKQVACQTNNVDLHIIFCP</sequence>
<proteinExistence type="predicted"/>
<dbReference type="EMBL" id="JAACJM010000038">
    <property type="protein sequence ID" value="KAF5362667.1"/>
    <property type="molecule type" value="Genomic_DNA"/>
</dbReference>
<keyword evidence="2" id="KW-1185">Reference proteome</keyword>
<name>A0A8H5GCZ1_9AGAR</name>
<dbReference type="Proteomes" id="UP000559256">
    <property type="component" value="Unassembled WGS sequence"/>
</dbReference>
<evidence type="ECO:0000313" key="1">
    <source>
        <dbReference type="EMBL" id="KAF5362667.1"/>
    </source>
</evidence>
<evidence type="ECO:0000313" key="2">
    <source>
        <dbReference type="Proteomes" id="UP000559256"/>
    </source>
</evidence>
<gene>
    <name evidence="1" type="ORF">D9758_009630</name>
</gene>
<comment type="caution">
    <text evidence="1">The sequence shown here is derived from an EMBL/GenBank/DDBJ whole genome shotgun (WGS) entry which is preliminary data.</text>
</comment>
<reference evidence="1 2" key="1">
    <citation type="journal article" date="2020" name="ISME J.">
        <title>Uncovering the hidden diversity of litter-decomposition mechanisms in mushroom-forming fungi.</title>
        <authorList>
            <person name="Floudas D."/>
            <person name="Bentzer J."/>
            <person name="Ahren D."/>
            <person name="Johansson T."/>
            <person name="Persson P."/>
            <person name="Tunlid A."/>
        </authorList>
    </citation>
    <scope>NUCLEOTIDE SEQUENCE [LARGE SCALE GENOMIC DNA]</scope>
    <source>
        <strain evidence="1 2">CBS 291.85</strain>
    </source>
</reference>
<dbReference type="AlphaFoldDB" id="A0A8H5GCZ1"/>
<organism evidence="1 2">
    <name type="scientific">Tetrapyrgos nigripes</name>
    <dbReference type="NCBI Taxonomy" id="182062"/>
    <lineage>
        <taxon>Eukaryota</taxon>
        <taxon>Fungi</taxon>
        <taxon>Dikarya</taxon>
        <taxon>Basidiomycota</taxon>
        <taxon>Agaricomycotina</taxon>
        <taxon>Agaricomycetes</taxon>
        <taxon>Agaricomycetidae</taxon>
        <taxon>Agaricales</taxon>
        <taxon>Marasmiineae</taxon>
        <taxon>Marasmiaceae</taxon>
        <taxon>Tetrapyrgos</taxon>
    </lineage>
</organism>
<protein>
    <submittedName>
        <fullName evidence="1">Uncharacterized protein</fullName>
    </submittedName>
</protein>